<reference evidence="3" key="2">
    <citation type="submission" date="2025-08" db="UniProtKB">
        <authorList>
            <consortium name="RefSeq"/>
        </authorList>
    </citation>
    <scope>IDENTIFICATION</scope>
    <source>
        <tissue evidence="3">Leaf</tissue>
    </source>
</reference>
<accession>A0A1U7YM67</accession>
<dbReference type="PANTHER" id="PTHR48200:SF1">
    <property type="entry name" value="AMINOTRANSFERASE-LIKE PLANT MOBILE DOMAIN-CONTAINING PROTEIN"/>
    <property type="match status" value="1"/>
</dbReference>
<feature type="coiled-coil region" evidence="1">
    <location>
        <begin position="123"/>
        <end position="182"/>
    </location>
</feature>
<evidence type="ECO:0000256" key="1">
    <source>
        <dbReference type="SAM" id="Coils"/>
    </source>
</evidence>
<dbReference type="Proteomes" id="UP000189701">
    <property type="component" value="Unplaced"/>
</dbReference>
<organism evidence="2 3">
    <name type="scientific">Nicotiana sylvestris</name>
    <name type="common">Wood tobacco</name>
    <name type="synonym">South American tobacco</name>
    <dbReference type="NCBI Taxonomy" id="4096"/>
    <lineage>
        <taxon>Eukaryota</taxon>
        <taxon>Viridiplantae</taxon>
        <taxon>Streptophyta</taxon>
        <taxon>Embryophyta</taxon>
        <taxon>Tracheophyta</taxon>
        <taxon>Spermatophyta</taxon>
        <taxon>Magnoliopsida</taxon>
        <taxon>eudicotyledons</taxon>
        <taxon>Gunneridae</taxon>
        <taxon>Pentapetalae</taxon>
        <taxon>asterids</taxon>
        <taxon>lamiids</taxon>
        <taxon>Solanales</taxon>
        <taxon>Solanaceae</taxon>
        <taxon>Nicotianoideae</taxon>
        <taxon>Nicotianeae</taxon>
        <taxon>Nicotiana</taxon>
    </lineage>
</organism>
<reference evidence="2" key="1">
    <citation type="journal article" date="2013" name="Genome Biol.">
        <title>Reference genomes and transcriptomes of Nicotiana sylvestris and Nicotiana tomentosiformis.</title>
        <authorList>
            <person name="Sierro N."/>
            <person name="Battey J.N."/>
            <person name="Ouadi S."/>
            <person name="Bovet L."/>
            <person name="Goepfert S."/>
            <person name="Bakaher N."/>
            <person name="Peitsch M.C."/>
            <person name="Ivanov N.V."/>
        </authorList>
    </citation>
    <scope>NUCLEOTIDE SEQUENCE [LARGE SCALE GENOMIC DNA]</scope>
</reference>
<dbReference type="RefSeq" id="XP_009804208.1">
    <property type="nucleotide sequence ID" value="XM_009805906.1"/>
</dbReference>
<sequence>MSAKECYVLLMGVHSIQPYALHRVLRQLGRFQIIPHDEYLSNNTIELIPNATVPEDTICKLWHECRFLEPKTMVRDLAKGEVDPKYDAWFGKRFRIRQRPAKRAHVQQFTNDSQEQWGWLARKEGYRVEIGKLKQQIEDLKYENSVQVDADTGKKNRLTQANKALKDQIQQVRMDADNQQRSRSDEGLITGLRNQVIESQEGLARSEACIARIRARWAKGTTARAKHLRQMRRDYEASIEILRETNSTLKDWVFNNPEMP</sequence>
<evidence type="ECO:0000313" key="2">
    <source>
        <dbReference type="Proteomes" id="UP000189701"/>
    </source>
</evidence>
<dbReference type="PANTHER" id="PTHR48200">
    <property type="entry name" value="PROTEIN, PUTATIVE-RELATED"/>
    <property type="match status" value="1"/>
</dbReference>
<protein>
    <submittedName>
        <fullName evidence="3">Uncharacterized protein LOC104249470</fullName>
    </submittedName>
</protein>
<proteinExistence type="predicted"/>
<keyword evidence="2" id="KW-1185">Reference proteome</keyword>
<name>A0A1U7YM67_NICSY</name>
<keyword evidence="1" id="KW-0175">Coiled coil</keyword>
<evidence type="ECO:0000313" key="3">
    <source>
        <dbReference type="RefSeq" id="XP_009804208.1"/>
    </source>
</evidence>
<gene>
    <name evidence="3" type="primary">LOC104249470</name>
</gene>
<dbReference type="AlphaFoldDB" id="A0A1U7YM67"/>